<dbReference type="EMBL" id="JAALHA020000032">
    <property type="protein sequence ID" value="MDR9900244.1"/>
    <property type="molecule type" value="Genomic_DNA"/>
</dbReference>
<keyword evidence="2" id="KW-1185">Reference proteome</keyword>
<evidence type="ECO:0000313" key="2">
    <source>
        <dbReference type="Proteomes" id="UP000667802"/>
    </source>
</evidence>
<evidence type="ECO:0000313" key="1">
    <source>
        <dbReference type="EMBL" id="MDR9900244.1"/>
    </source>
</evidence>
<name>A0AAP5ME23_9CYAN</name>
<dbReference type="RefSeq" id="WP_208340622.1">
    <property type="nucleotide sequence ID" value="NZ_CAWQFN010000717.1"/>
</dbReference>
<proteinExistence type="predicted"/>
<reference evidence="2" key="1">
    <citation type="journal article" date="2021" name="Science">
        <title>Hunting the eagle killer: A cyanobacterial neurotoxin causes vacuolar myelinopathy.</title>
        <authorList>
            <person name="Breinlinger S."/>
            <person name="Phillips T.J."/>
            <person name="Haram B.N."/>
            <person name="Mares J."/>
            <person name="Martinez Yerena J.A."/>
            <person name="Hrouzek P."/>
            <person name="Sobotka R."/>
            <person name="Henderson W.M."/>
            <person name="Schmieder P."/>
            <person name="Williams S.M."/>
            <person name="Lauderdale J.D."/>
            <person name="Wilde H.D."/>
            <person name="Gerrin W."/>
            <person name="Kust A."/>
            <person name="Washington J.W."/>
            <person name="Wagner C."/>
            <person name="Geier B."/>
            <person name="Liebeke M."/>
            <person name="Enke H."/>
            <person name="Niedermeyer T.H.J."/>
            <person name="Wilde S.B."/>
        </authorList>
    </citation>
    <scope>NUCLEOTIDE SEQUENCE [LARGE SCALE GENOMIC DNA]</scope>
    <source>
        <strain evidence="2">Thurmond2011</strain>
    </source>
</reference>
<dbReference type="AlphaFoldDB" id="A0AAP5ME23"/>
<dbReference type="Proteomes" id="UP000667802">
    <property type="component" value="Unassembled WGS sequence"/>
</dbReference>
<accession>A0AAP5ME23</accession>
<gene>
    <name evidence="1" type="ORF">G7B40_037695</name>
</gene>
<sequence>MNKNFDLTTKEGRQNAVEQFDRWGMLIPGFAPFWLMRQAFKAFSQSGVDTLKAQKEAAIELIKAGKENDVDEMTITVDQVVGLDLGSDIEGIPIKCKIGKSGHMIIEVKYKNT</sequence>
<protein>
    <submittedName>
        <fullName evidence="1">Uncharacterized protein</fullName>
    </submittedName>
</protein>
<comment type="caution">
    <text evidence="1">The sequence shown here is derived from an EMBL/GenBank/DDBJ whole genome shotgun (WGS) entry which is preliminary data.</text>
</comment>
<organism evidence="1 2">
    <name type="scientific">Aetokthonos hydrillicola Thurmond2011</name>
    <dbReference type="NCBI Taxonomy" id="2712845"/>
    <lineage>
        <taxon>Bacteria</taxon>
        <taxon>Bacillati</taxon>
        <taxon>Cyanobacteriota</taxon>
        <taxon>Cyanophyceae</taxon>
        <taxon>Nostocales</taxon>
        <taxon>Hapalosiphonaceae</taxon>
        <taxon>Aetokthonos</taxon>
    </lineage>
</organism>